<dbReference type="InterPro" id="IPR034122">
    <property type="entry name" value="Retropepsin-like_bacterial"/>
</dbReference>
<reference evidence="1 2" key="1">
    <citation type="journal article" date="2023" name="bioRxiv">
        <title>An intranuclear bacterial parasite of deep-sea mussels expresses apoptosis inhibitors acquired from its host.</title>
        <authorList>
            <person name="Gonzalez Porras M.A."/>
            <person name="Assie A."/>
            <person name="Tietjen M."/>
            <person name="Violette M."/>
            <person name="Kleiner M."/>
            <person name="Gruber-Vodicka H."/>
            <person name="Dubilier N."/>
            <person name="Leisch N."/>
        </authorList>
    </citation>
    <scope>NUCLEOTIDE SEQUENCE [LARGE SCALE GENOMIC DNA]</scope>
    <source>
        <strain evidence="1">IAP13</strain>
    </source>
</reference>
<name>A0AA90NLH0_9GAMM</name>
<proteinExistence type="predicted"/>
<dbReference type="EC" id="3.4.23.-" evidence="1"/>
<evidence type="ECO:0000313" key="2">
    <source>
        <dbReference type="Proteomes" id="UP001178148"/>
    </source>
</evidence>
<protein>
    <submittedName>
        <fullName evidence="1">Retropepsin-like aspartic protease</fullName>
        <ecNumber evidence="1">3.4.23.-</ecNumber>
    </submittedName>
</protein>
<dbReference type="InterPro" id="IPR011990">
    <property type="entry name" value="TPR-like_helical_dom_sf"/>
</dbReference>
<dbReference type="Proteomes" id="UP001178148">
    <property type="component" value="Unassembled WGS sequence"/>
</dbReference>
<dbReference type="GO" id="GO:0006508">
    <property type="term" value="P:proteolysis"/>
    <property type="evidence" value="ECO:0007669"/>
    <property type="project" value="UniProtKB-KW"/>
</dbReference>
<dbReference type="SUPFAM" id="SSF50630">
    <property type="entry name" value="Acid proteases"/>
    <property type="match status" value="1"/>
</dbReference>
<dbReference type="AlphaFoldDB" id="A0AA90NLH0"/>
<gene>
    <name evidence="1" type="ORF">QS748_06430</name>
</gene>
<dbReference type="PROSITE" id="PS00141">
    <property type="entry name" value="ASP_PROTEASE"/>
    <property type="match status" value="1"/>
</dbReference>
<keyword evidence="1" id="KW-0378">Hydrolase</keyword>
<dbReference type="Pfam" id="PF13975">
    <property type="entry name" value="gag-asp_proteas"/>
    <property type="match status" value="1"/>
</dbReference>
<evidence type="ECO:0000313" key="1">
    <source>
        <dbReference type="EMBL" id="MDP0588835.1"/>
    </source>
</evidence>
<dbReference type="GO" id="GO:0004190">
    <property type="term" value="F:aspartic-type endopeptidase activity"/>
    <property type="evidence" value="ECO:0007669"/>
    <property type="project" value="InterPro"/>
</dbReference>
<dbReference type="CDD" id="cd05483">
    <property type="entry name" value="retropepsin_like_bacteria"/>
    <property type="match status" value="1"/>
</dbReference>
<dbReference type="Gene3D" id="1.25.40.10">
    <property type="entry name" value="Tetratricopeptide repeat domain"/>
    <property type="match status" value="1"/>
</dbReference>
<accession>A0AA90NLH0</accession>
<dbReference type="Gene3D" id="2.40.70.10">
    <property type="entry name" value="Acid Proteases"/>
    <property type="match status" value="1"/>
</dbReference>
<keyword evidence="2" id="KW-1185">Reference proteome</keyword>
<organism evidence="1 2">
    <name type="scientific">Candidatus Endonucleibacter bathymodioli</name>
    <dbReference type="NCBI Taxonomy" id="539814"/>
    <lineage>
        <taxon>Bacteria</taxon>
        <taxon>Pseudomonadati</taxon>
        <taxon>Pseudomonadota</taxon>
        <taxon>Gammaproteobacteria</taxon>
        <taxon>Oceanospirillales</taxon>
        <taxon>Endozoicomonadaceae</taxon>
        <taxon>Candidatus Endonucleibacter</taxon>
    </lineage>
</organism>
<sequence length="395" mass="44687">MTVFRSLLIIAFLFAGGLFAGWWLHDYFEVQSPSNSLTQKPSAPSQSDNIDKPALTEKKTFAADTQMFQHYLDEEQFDDALTLYQEYENANSELLLQLRSVLMDTLTRWQNNGNFDLCIRVLERFTQYYYQDTELLKIQIAVLESNQNIIQAIEFCLSASLLATRESDLEYFNQNSRRLAKLLFDQQQYGAIENNLLLFQKLTSTEPDYAFYHYALAEIYLAIGDKESAAGELAILKLDREFGHKASKTLTELFPTPPEPPKRKNPKAIPLTAYGQHFIVTVKIGDKNGATAALLIDTGASLTTLPSQLLRELTEKKQASLSGYLELKTANGIRFSQLYTLKLFQIGGQLLKNIEVAELDVEPGGHSNGLLGMNVLSKFMFHIDQNSQTLILIPR</sequence>
<dbReference type="EMBL" id="JASXSV010000007">
    <property type="protein sequence ID" value="MDP0588835.1"/>
    <property type="molecule type" value="Genomic_DNA"/>
</dbReference>
<dbReference type="InterPro" id="IPR001969">
    <property type="entry name" value="Aspartic_peptidase_AS"/>
</dbReference>
<comment type="caution">
    <text evidence="1">The sequence shown here is derived from an EMBL/GenBank/DDBJ whole genome shotgun (WGS) entry which is preliminary data.</text>
</comment>
<dbReference type="InterPro" id="IPR021109">
    <property type="entry name" value="Peptidase_aspartic_dom_sf"/>
</dbReference>